<evidence type="ECO:0000259" key="1">
    <source>
        <dbReference type="Pfam" id="PF03819"/>
    </source>
</evidence>
<dbReference type="AlphaFoldDB" id="A0A369KKZ0"/>
<reference evidence="2" key="1">
    <citation type="submission" date="2018-04" db="EMBL/GenBank/DDBJ databases">
        <title>Draft genome sequence of the Candidatus Spirobacillus cienkowskii, a pathogen of freshwater Daphnia species, reconstructed from hemolymph metagenomic reads.</title>
        <authorList>
            <person name="Bresciani L."/>
            <person name="Lemos L.N."/>
            <person name="Wale N."/>
            <person name="Lin J.Y."/>
            <person name="Fernandes G.R."/>
            <person name="Duffy M.A."/>
            <person name="Rodrigues J.M."/>
        </authorList>
    </citation>
    <scope>NUCLEOTIDE SEQUENCE [LARGE SCALE GENOMIC DNA]</scope>
    <source>
        <strain evidence="2">Binning01</strain>
    </source>
</reference>
<dbReference type="SUPFAM" id="SSF101386">
    <property type="entry name" value="all-alpha NTP pyrophosphatases"/>
    <property type="match status" value="1"/>
</dbReference>
<sequence>MFPKLPEPCVQGLQTIQKEFDNYQSNAFEERSPQFFSLELCGETGELANIEKKIWRNPSLPLNANHLAEEAADVFISLINYCNCRKVNLEQAVTDKLKIIEERRLQGKMGKIKNSK</sequence>
<comment type="caution">
    <text evidence="2">The sequence shown here is derived from an EMBL/GenBank/DDBJ whole genome shotgun (WGS) entry which is preliminary data.</text>
</comment>
<dbReference type="EMBL" id="QOVW01000091">
    <property type="protein sequence ID" value="RDB35299.1"/>
    <property type="molecule type" value="Genomic_DNA"/>
</dbReference>
<proteinExistence type="predicted"/>
<name>A0A369KKZ0_9BACT</name>
<dbReference type="Proteomes" id="UP000253934">
    <property type="component" value="Unassembled WGS sequence"/>
</dbReference>
<dbReference type="Pfam" id="PF03819">
    <property type="entry name" value="MazG"/>
    <property type="match status" value="1"/>
</dbReference>
<feature type="domain" description="NTP pyrophosphohydrolase MazG-like" evidence="1">
    <location>
        <begin position="36"/>
        <end position="103"/>
    </location>
</feature>
<dbReference type="InterPro" id="IPR004518">
    <property type="entry name" value="MazG-like_dom"/>
</dbReference>
<accession>A0A369KKZ0</accession>
<organism evidence="2 3">
    <name type="scientific">Spirobacillus cienkowskii</name>
    <dbReference type="NCBI Taxonomy" id="495820"/>
    <lineage>
        <taxon>Bacteria</taxon>
        <taxon>Pseudomonadati</taxon>
        <taxon>Bdellovibrionota</taxon>
        <taxon>Oligoflexia</taxon>
        <taxon>Silvanigrellales</taxon>
        <taxon>Spirobacillus</taxon>
    </lineage>
</organism>
<dbReference type="Gene3D" id="1.10.287.1080">
    <property type="entry name" value="MazG-like"/>
    <property type="match status" value="1"/>
</dbReference>
<dbReference type="CDD" id="cd11523">
    <property type="entry name" value="NTP-PPase"/>
    <property type="match status" value="1"/>
</dbReference>
<evidence type="ECO:0000313" key="2">
    <source>
        <dbReference type="EMBL" id="RDB35299.1"/>
    </source>
</evidence>
<evidence type="ECO:0000313" key="3">
    <source>
        <dbReference type="Proteomes" id="UP000253934"/>
    </source>
</evidence>
<protein>
    <recommendedName>
        <fullName evidence="1">NTP pyrophosphohydrolase MazG-like domain-containing protein</fullName>
    </recommendedName>
</protein>
<gene>
    <name evidence="2" type="ORF">DCC88_10905</name>
</gene>
<keyword evidence="3" id="KW-1185">Reference proteome</keyword>